<evidence type="ECO:0008006" key="3">
    <source>
        <dbReference type="Google" id="ProtNLM"/>
    </source>
</evidence>
<dbReference type="RefSeq" id="WP_340277684.1">
    <property type="nucleotide sequence ID" value="NZ_JBAKIA010000030.1"/>
</dbReference>
<dbReference type="EMBL" id="JBAKIA010000030">
    <property type="protein sequence ID" value="MEJ8476866.1"/>
    <property type="molecule type" value="Genomic_DNA"/>
</dbReference>
<sequence>MRRVKGSSSKRVELSECAFFSSQELKLHAQTACKMALLAEGLGARRTAGQFRSAAMMLNTASRFYAAVLREGYVDRGETPRKKSKRK</sequence>
<protein>
    <recommendedName>
        <fullName evidence="3">DUF3077 domain-containing protein</fullName>
    </recommendedName>
</protein>
<evidence type="ECO:0000313" key="2">
    <source>
        <dbReference type="Proteomes" id="UP001385499"/>
    </source>
</evidence>
<comment type="caution">
    <text evidence="1">The sequence shown here is derived from an EMBL/GenBank/DDBJ whole genome shotgun (WGS) entry which is preliminary data.</text>
</comment>
<organism evidence="1 2">
    <name type="scientific">Roseibium algae</name>
    <dbReference type="NCBI Taxonomy" id="3123038"/>
    <lineage>
        <taxon>Bacteria</taxon>
        <taxon>Pseudomonadati</taxon>
        <taxon>Pseudomonadota</taxon>
        <taxon>Alphaproteobacteria</taxon>
        <taxon>Hyphomicrobiales</taxon>
        <taxon>Stappiaceae</taxon>
        <taxon>Roseibium</taxon>
    </lineage>
</organism>
<name>A0ABU8TT37_9HYPH</name>
<proteinExistence type="predicted"/>
<gene>
    <name evidence="1" type="ORF">V6575_22545</name>
</gene>
<evidence type="ECO:0000313" key="1">
    <source>
        <dbReference type="EMBL" id="MEJ8476866.1"/>
    </source>
</evidence>
<reference evidence="1 2" key="1">
    <citation type="submission" date="2024-02" db="EMBL/GenBank/DDBJ databases">
        <title>Roseibium algae sp. nov., isolated from marine alga (Grateloupia sp.), showing potential in myo-inositol conversion.</title>
        <authorList>
            <person name="Wang Y."/>
        </authorList>
    </citation>
    <scope>NUCLEOTIDE SEQUENCE [LARGE SCALE GENOMIC DNA]</scope>
    <source>
        <strain evidence="1 2">H3510</strain>
    </source>
</reference>
<dbReference type="Proteomes" id="UP001385499">
    <property type="component" value="Unassembled WGS sequence"/>
</dbReference>
<keyword evidence="2" id="KW-1185">Reference proteome</keyword>
<accession>A0ABU8TT37</accession>